<proteinExistence type="predicted"/>
<gene>
    <name evidence="2" type="ORF">H0485_06750</name>
</gene>
<feature type="transmembrane region" description="Helical" evidence="1">
    <location>
        <begin position="158"/>
        <end position="176"/>
    </location>
</feature>
<dbReference type="EMBL" id="JACDXX010000005">
    <property type="protein sequence ID" value="MCB5409697.1"/>
    <property type="molecule type" value="Genomic_DNA"/>
</dbReference>
<sequence length="182" mass="21077">MELYKILTEVIDLRSFSNLWYWIMLAVIWSCSSHWVLGIPFDMIMRAKREGGVALADLGQVAEINSRRFLQISRTAAVPMFFFLSFFFTGLAVLSFYYWVEFAQALFLLTIWFLPVGWLTLRLALVIEAERGGSQEQGPLCDTRLCNGLLWLRRKVQVIGMFAILVTAMFGMWRNLSHSILY</sequence>
<feature type="transmembrane region" description="Helical" evidence="1">
    <location>
        <begin position="76"/>
        <end position="99"/>
    </location>
</feature>
<keyword evidence="1" id="KW-0812">Transmembrane</keyword>
<dbReference type="RefSeq" id="WP_226934607.1">
    <property type="nucleotide sequence ID" value="NZ_JACDXX010000005.1"/>
</dbReference>
<keyword evidence="3" id="KW-1185">Reference proteome</keyword>
<name>A0ABS8CJY2_9RHOB</name>
<evidence type="ECO:0000313" key="3">
    <source>
        <dbReference type="Proteomes" id="UP001198571"/>
    </source>
</evidence>
<dbReference type="Proteomes" id="UP001198571">
    <property type="component" value="Unassembled WGS sequence"/>
</dbReference>
<feature type="transmembrane region" description="Helical" evidence="1">
    <location>
        <begin position="20"/>
        <end position="39"/>
    </location>
</feature>
<comment type="caution">
    <text evidence="2">The sequence shown here is derived from an EMBL/GenBank/DDBJ whole genome shotgun (WGS) entry which is preliminary data.</text>
</comment>
<accession>A0ABS8CJY2</accession>
<feature type="transmembrane region" description="Helical" evidence="1">
    <location>
        <begin position="105"/>
        <end position="125"/>
    </location>
</feature>
<keyword evidence="1" id="KW-0472">Membrane</keyword>
<keyword evidence="1" id="KW-1133">Transmembrane helix</keyword>
<protein>
    <submittedName>
        <fullName evidence="2">Component of SufBCD complex</fullName>
    </submittedName>
</protein>
<organism evidence="2 3">
    <name type="scientific">Pseudogemmobacter faecipullorum</name>
    <dbReference type="NCBI Taxonomy" id="2755041"/>
    <lineage>
        <taxon>Bacteria</taxon>
        <taxon>Pseudomonadati</taxon>
        <taxon>Pseudomonadota</taxon>
        <taxon>Alphaproteobacteria</taxon>
        <taxon>Rhodobacterales</taxon>
        <taxon>Paracoccaceae</taxon>
        <taxon>Pseudogemmobacter</taxon>
    </lineage>
</organism>
<evidence type="ECO:0000256" key="1">
    <source>
        <dbReference type="SAM" id="Phobius"/>
    </source>
</evidence>
<reference evidence="2 3" key="1">
    <citation type="submission" date="2020-07" db="EMBL/GenBank/DDBJ databases">
        <title>Pseudogemmobacter sp. nov., isolated from poultry manure in Taiwan.</title>
        <authorList>
            <person name="Lin S.-Y."/>
            <person name="Tang Y.-S."/>
            <person name="Young C.-C."/>
        </authorList>
    </citation>
    <scope>NUCLEOTIDE SEQUENCE [LARGE SCALE GENOMIC DNA]</scope>
    <source>
        <strain evidence="2 3">CC-YST710</strain>
    </source>
</reference>
<evidence type="ECO:0000313" key="2">
    <source>
        <dbReference type="EMBL" id="MCB5409697.1"/>
    </source>
</evidence>